<keyword evidence="2" id="KW-1185">Reference proteome</keyword>
<evidence type="ECO:0000313" key="2">
    <source>
        <dbReference type="Proteomes" id="UP000036681"/>
    </source>
</evidence>
<dbReference type="Proteomes" id="UP000036681">
    <property type="component" value="Unplaced"/>
</dbReference>
<protein>
    <submittedName>
        <fullName evidence="3">GOLD domain-containing protein</fullName>
    </submittedName>
</protein>
<sequence length="81" mass="9182">MRKELNALRTERDQLLKALSSARTDVHTLKEVGASLFVIIYLAIKIFLLERRFIYHWVGIIDTLIDSSLRPPSGSNKGALT</sequence>
<feature type="transmembrane region" description="Helical" evidence="1">
    <location>
        <begin position="32"/>
        <end position="49"/>
    </location>
</feature>
<accession>A0A0M3HLA4</accession>
<name>A0A0M3HLA4_ASCLU</name>
<reference evidence="3" key="1">
    <citation type="submission" date="2017-02" db="UniProtKB">
        <authorList>
            <consortium name="WormBaseParasite"/>
        </authorList>
    </citation>
    <scope>IDENTIFICATION</scope>
</reference>
<evidence type="ECO:0000256" key="1">
    <source>
        <dbReference type="SAM" id="Phobius"/>
    </source>
</evidence>
<dbReference type="WBParaSite" id="ALUE_0000229901-mRNA-1">
    <property type="protein sequence ID" value="ALUE_0000229901-mRNA-1"/>
    <property type="gene ID" value="ALUE_0000229901"/>
</dbReference>
<keyword evidence="1" id="KW-0812">Transmembrane</keyword>
<keyword evidence="1" id="KW-0472">Membrane</keyword>
<keyword evidence="1" id="KW-1133">Transmembrane helix</keyword>
<organism evidence="2 3">
    <name type="scientific">Ascaris lumbricoides</name>
    <name type="common">Giant roundworm</name>
    <dbReference type="NCBI Taxonomy" id="6252"/>
    <lineage>
        <taxon>Eukaryota</taxon>
        <taxon>Metazoa</taxon>
        <taxon>Ecdysozoa</taxon>
        <taxon>Nematoda</taxon>
        <taxon>Chromadorea</taxon>
        <taxon>Rhabditida</taxon>
        <taxon>Spirurina</taxon>
        <taxon>Ascaridomorpha</taxon>
        <taxon>Ascaridoidea</taxon>
        <taxon>Ascarididae</taxon>
        <taxon>Ascaris</taxon>
    </lineage>
</organism>
<evidence type="ECO:0000313" key="3">
    <source>
        <dbReference type="WBParaSite" id="ALUE_0000229901-mRNA-1"/>
    </source>
</evidence>
<dbReference type="AlphaFoldDB" id="A0A0M3HLA4"/>
<proteinExistence type="predicted"/>